<organism evidence="2 4">
    <name type="scientific">Chryseobacterium indoltheticum</name>
    <dbReference type="NCBI Taxonomy" id="254"/>
    <lineage>
        <taxon>Bacteria</taxon>
        <taxon>Pseudomonadati</taxon>
        <taxon>Bacteroidota</taxon>
        <taxon>Flavobacteriia</taxon>
        <taxon>Flavobacteriales</taxon>
        <taxon>Weeksellaceae</taxon>
        <taxon>Chryseobacterium group</taxon>
        <taxon>Chryseobacterium</taxon>
    </lineage>
</organism>
<evidence type="ECO:0000313" key="1">
    <source>
        <dbReference type="EMBL" id="SIR19101.1"/>
    </source>
</evidence>
<dbReference type="Proteomes" id="UP000255231">
    <property type="component" value="Unassembled WGS sequence"/>
</dbReference>
<protein>
    <submittedName>
        <fullName evidence="2">Domain of uncharacterized function (DUF1963)</fullName>
    </submittedName>
</protein>
<dbReference type="PANTHER" id="PTHR36436">
    <property type="entry name" value="SLL5081 PROTEIN"/>
    <property type="match status" value="1"/>
</dbReference>
<dbReference type="Gene3D" id="2.30.320.10">
    <property type="entry name" value="YwqG-like"/>
    <property type="match status" value="1"/>
</dbReference>
<dbReference type="EMBL" id="UFVS01000001">
    <property type="protein sequence ID" value="SUX44328.1"/>
    <property type="molecule type" value="Genomic_DNA"/>
</dbReference>
<reference evidence="1 3" key="1">
    <citation type="submission" date="2017-01" db="EMBL/GenBank/DDBJ databases">
        <authorList>
            <person name="Varghese N."/>
            <person name="Submissions S."/>
        </authorList>
    </citation>
    <scope>NUCLEOTIDE SEQUENCE [LARGE SCALE GENOMIC DNA]</scope>
    <source>
        <strain evidence="1 3">ATCC 27950</strain>
    </source>
</reference>
<dbReference type="InterPro" id="IPR035948">
    <property type="entry name" value="YwqG-like_sf"/>
</dbReference>
<dbReference type="PANTHER" id="PTHR36436:SF6">
    <property type="entry name" value="SLL5081 PROTEIN"/>
    <property type="match status" value="1"/>
</dbReference>
<dbReference type="EMBL" id="FTMF01000014">
    <property type="protein sequence ID" value="SIR19101.1"/>
    <property type="molecule type" value="Genomic_DNA"/>
</dbReference>
<dbReference type="InterPro" id="IPR015315">
    <property type="entry name" value="DUF1963"/>
</dbReference>
<proteinExistence type="predicted"/>
<keyword evidence="3" id="KW-1185">Reference proteome</keyword>
<accession>A0A381FCW8</accession>
<evidence type="ECO:0000313" key="4">
    <source>
        <dbReference type="Proteomes" id="UP000255231"/>
    </source>
</evidence>
<name>A0A381FCW8_9FLAO</name>
<evidence type="ECO:0000313" key="3">
    <source>
        <dbReference type="Proteomes" id="UP000185725"/>
    </source>
</evidence>
<gene>
    <name evidence="2" type="primary">ywqG_2</name>
    <name evidence="2" type="ORF">NCTC13560_02467</name>
    <name evidence="1" type="ORF">SAMN05421682_11453</name>
</gene>
<dbReference type="Pfam" id="PF09234">
    <property type="entry name" value="DUF1963"/>
    <property type="match status" value="1"/>
</dbReference>
<evidence type="ECO:0000313" key="2">
    <source>
        <dbReference type="EMBL" id="SUX44328.1"/>
    </source>
</evidence>
<dbReference type="SUPFAM" id="SSF103032">
    <property type="entry name" value="Hypothetical protein YwqG"/>
    <property type="match status" value="1"/>
</dbReference>
<sequence length="81" mass="9384">MIPEFLTEFKTKLEKYKLETIKIVATPLKKEESLEISDSKFLGKPYLPKDMEYPKDKENKPVVLWAQINLADIPALDGYPN</sequence>
<dbReference type="Proteomes" id="UP000185725">
    <property type="component" value="Unassembled WGS sequence"/>
</dbReference>
<dbReference type="AlphaFoldDB" id="A0A381FCW8"/>
<reference evidence="2 4" key="2">
    <citation type="submission" date="2018-06" db="EMBL/GenBank/DDBJ databases">
        <authorList>
            <consortium name="Pathogen Informatics"/>
            <person name="Doyle S."/>
        </authorList>
    </citation>
    <scope>NUCLEOTIDE SEQUENCE [LARGE SCALE GENOMIC DNA]</scope>
    <source>
        <strain evidence="2 4">NCTC13560</strain>
    </source>
</reference>